<feature type="repeat" description="TPR" evidence="1">
    <location>
        <begin position="100"/>
        <end position="133"/>
    </location>
</feature>
<feature type="repeat" description="TPR" evidence="1">
    <location>
        <begin position="164"/>
        <end position="197"/>
    </location>
</feature>
<evidence type="ECO:0000313" key="6">
    <source>
        <dbReference type="Proteomes" id="UP000236000"/>
    </source>
</evidence>
<protein>
    <recommendedName>
        <fullName evidence="4">Type II/III secretion system secretin-like domain-containing protein</fullName>
    </recommendedName>
</protein>
<dbReference type="SUPFAM" id="SSF48452">
    <property type="entry name" value="TPR-like"/>
    <property type="match status" value="1"/>
</dbReference>
<evidence type="ECO:0000256" key="2">
    <source>
        <dbReference type="RuleBase" id="RU004003"/>
    </source>
</evidence>
<dbReference type="InterPro" id="IPR004846">
    <property type="entry name" value="T2SS/T3SS_dom"/>
</dbReference>
<dbReference type="Pfam" id="PF13176">
    <property type="entry name" value="TPR_7"/>
    <property type="match status" value="1"/>
</dbReference>
<proteinExistence type="inferred from homology"/>
<dbReference type="NCBIfam" id="NF042912">
    <property type="entry name" value="Amuc_1098_fam"/>
    <property type="match status" value="1"/>
</dbReference>
<dbReference type="Gene3D" id="1.25.40.10">
    <property type="entry name" value="Tetratricopeptide repeat domain"/>
    <property type="match status" value="2"/>
</dbReference>
<comment type="caution">
    <text evidence="5">The sequence shown here is derived from an EMBL/GenBank/DDBJ whole genome shotgun (WGS) entry which is preliminary data.</text>
</comment>
<comment type="similarity">
    <text evidence="2">Belongs to the bacterial secretin family.</text>
</comment>
<accession>A0A2N8HCI2</accession>
<dbReference type="SMART" id="SM00028">
    <property type="entry name" value="TPR"/>
    <property type="match status" value="3"/>
</dbReference>
<evidence type="ECO:0000259" key="4">
    <source>
        <dbReference type="Pfam" id="PF00263"/>
    </source>
</evidence>
<dbReference type="AlphaFoldDB" id="A0A2N8HCI2"/>
<organism evidence="5 6">
    <name type="scientific">Akkermansia muciniphila</name>
    <dbReference type="NCBI Taxonomy" id="239935"/>
    <lineage>
        <taxon>Bacteria</taxon>
        <taxon>Pseudomonadati</taxon>
        <taxon>Verrucomicrobiota</taxon>
        <taxon>Verrucomicrobiia</taxon>
        <taxon>Verrucomicrobiales</taxon>
        <taxon>Akkermansiaceae</taxon>
        <taxon>Akkermansia</taxon>
    </lineage>
</organism>
<evidence type="ECO:0000313" key="5">
    <source>
        <dbReference type="EMBL" id="PNC17597.1"/>
    </source>
</evidence>
<dbReference type="PROSITE" id="PS50005">
    <property type="entry name" value="TPR"/>
    <property type="match status" value="3"/>
</dbReference>
<dbReference type="InterPro" id="IPR019734">
    <property type="entry name" value="TPR_rpt"/>
</dbReference>
<dbReference type="Pfam" id="PF00263">
    <property type="entry name" value="Secretin"/>
    <property type="match status" value="1"/>
</dbReference>
<reference evidence="5 6" key="1">
    <citation type="journal article" date="2017" name="BMC Genomics">
        <title>Genome sequencing of 39 Akkermansia muciniphila isolates reveals its population structure, genomic and functional diverisity, and global distribution in mammalian gut microbiotas.</title>
        <authorList>
            <person name="Guo X."/>
            <person name="Li S."/>
            <person name="Zhang J."/>
            <person name="Wu F."/>
            <person name="Li X."/>
            <person name="Wu D."/>
            <person name="Zhang M."/>
            <person name="Ou Z."/>
            <person name="Jie Z."/>
            <person name="Yan Q."/>
            <person name="Li P."/>
            <person name="Yi J."/>
            <person name="Peng Y."/>
        </authorList>
    </citation>
    <scope>NUCLEOTIDE SEQUENCE [LARGE SCALE GENOMIC DNA]</scope>
    <source>
        <strain evidence="5 6">GP24</strain>
    </source>
</reference>
<dbReference type="InterPro" id="IPR011990">
    <property type="entry name" value="TPR-like_helical_dom_sf"/>
</dbReference>
<feature type="region of interest" description="Disordered" evidence="3">
    <location>
        <begin position="631"/>
        <end position="656"/>
    </location>
</feature>
<dbReference type="Proteomes" id="UP000236000">
    <property type="component" value="Unassembled WGS sequence"/>
</dbReference>
<feature type="repeat" description="TPR" evidence="1">
    <location>
        <begin position="52"/>
        <end position="85"/>
    </location>
</feature>
<dbReference type="EMBL" id="PJKA01000012">
    <property type="protein sequence ID" value="PNC17597.1"/>
    <property type="molecule type" value="Genomic_DNA"/>
</dbReference>
<feature type="region of interest" description="Disordered" evidence="3">
    <location>
        <begin position="822"/>
        <end position="847"/>
    </location>
</feature>
<dbReference type="PANTHER" id="PTHR30332">
    <property type="entry name" value="PROBABLE GENERAL SECRETION PATHWAY PROTEIN D"/>
    <property type="match status" value="1"/>
</dbReference>
<evidence type="ECO:0000256" key="3">
    <source>
        <dbReference type="SAM" id="MobiDB-lite"/>
    </source>
</evidence>
<dbReference type="GO" id="GO:0009306">
    <property type="term" value="P:protein secretion"/>
    <property type="evidence" value="ECO:0007669"/>
    <property type="project" value="InterPro"/>
</dbReference>
<keyword evidence="1" id="KW-0802">TPR repeat</keyword>
<feature type="domain" description="Type II/III secretion system secretin-like" evidence="4">
    <location>
        <begin position="592"/>
        <end position="815"/>
    </location>
</feature>
<evidence type="ECO:0000256" key="1">
    <source>
        <dbReference type="PROSITE-ProRule" id="PRU00339"/>
    </source>
</evidence>
<dbReference type="InterPro" id="IPR049997">
    <property type="entry name" value="Amuc_1098-like"/>
</dbReference>
<feature type="compositionally biased region" description="Low complexity" evidence="3">
    <location>
        <begin position="638"/>
        <end position="648"/>
    </location>
</feature>
<dbReference type="OrthoDB" id="182525at2"/>
<dbReference type="GO" id="GO:0015627">
    <property type="term" value="C:type II protein secretion system complex"/>
    <property type="evidence" value="ECO:0007669"/>
    <property type="project" value="TreeGrafter"/>
</dbReference>
<gene>
    <name evidence="5" type="ORF">CXU22_07540</name>
</gene>
<feature type="region of interest" description="Disordered" evidence="3">
    <location>
        <begin position="387"/>
        <end position="407"/>
    </location>
</feature>
<sequence>MTRRFPHSMSAIQQIALALAVAGIGAGQGLAQEGAGASRRAAARMEEQAQASMLLLGQARQQYSEGKYQEALENYRRSLSTLPKSPNMEKRRRFLETSIADASVAVAQEYIKVGRYDEAVKLLQDALKTTPTHALAKLTLEMAQDPVRTNPALSPEHVKKVEEVNRLLHLAYGYYELGQYDAALKEFTSVLQTDPYNTAARRGMELVNRARTTYFDAARDEMRRSALAEVSRPWEWPAPLTETPEEPSSFSEPLDNPVVNVDQKLGMIRLPRVQLDGATVEEAVDYLRSQARTHDTTAMTTAERGVNISVDPGPADSSSAREVAEKKITLNLQNVPLRDALEYVARASGLLLRTNAFGAELVSSADGTSYMVTKSITLPPGFFSGLSESSNTENADPFASGDSGSSGMTLKRVDPQKALASLGVKFPEGSFIKYNSGNSTLLFHGTPRDLGLLEELVASKSAEQPLQVVVSATFLEVNQTDLEELGFNWIVNLNLDPSKWFMGGAGTNKNDYNNTVLDSAARVAGAAVPGGVVGGLRSGNQVFTEDSIDGMIERGSSARSTGVAYVPGGAPSILTMRGMWSQADVTMIMRGLSQKKGTDIMQHPSVIVRPGEKATFFSGRELIYPTEYDPPEVPNSTGNNNNNNGDDWGNYDDDNGDRLQVMPMTPAHPSAFETRQLGTLFNVEVTGISDDKSIVEMTVVPEIVEFDGFINYGTPLFIPVASREKNPKEDIVMVKASDNFILQPVFSTRRLTAPVRIATGSTLVIGSLKKSTSITYEDKIPILGDIPWVGRLFRSKGAKEQRKAIIIMVKAEVVDPGGKQLYTPSTSVPDGDAPAGVAPLPALSNAQ</sequence>
<dbReference type="PANTHER" id="PTHR30332:SF17">
    <property type="entry name" value="TYPE IV PILIATION SYSTEM PROTEIN DR_0774-RELATED"/>
    <property type="match status" value="1"/>
</dbReference>
<dbReference type="InterPro" id="IPR050810">
    <property type="entry name" value="Bact_Secretion_Sys_Channel"/>
</dbReference>
<name>A0A2N8HCI2_9BACT</name>